<dbReference type="AlphaFoldDB" id="A0A7Z8KMJ0"/>
<gene>
    <name evidence="1" type="ORF">FKV42_13665</name>
</gene>
<keyword evidence="2" id="KW-1185">Reference proteome</keyword>
<protein>
    <submittedName>
        <fullName evidence="1">Uncharacterized protein</fullName>
    </submittedName>
</protein>
<evidence type="ECO:0000313" key="1">
    <source>
        <dbReference type="EMBL" id="TQD23563.1"/>
    </source>
</evidence>
<comment type="caution">
    <text evidence="1">The sequence shown here is derived from an EMBL/GenBank/DDBJ whole genome shotgun (WGS) entry which is preliminary data.</text>
</comment>
<reference evidence="1 2" key="1">
    <citation type="submission" date="2019-06" db="EMBL/GenBank/DDBJ databases">
        <title>Draft genome sequence of Methanolobus vulcani B1d.</title>
        <authorList>
            <person name="Creighbaum A.J."/>
            <person name="Ticak T."/>
            <person name="Hariraju D."/>
            <person name="Arivett B.A."/>
            <person name="Ferguson D.J.Jr."/>
        </authorList>
    </citation>
    <scope>NUCLEOTIDE SEQUENCE [LARGE SCALE GENOMIC DNA]</scope>
    <source>
        <strain evidence="1 2">B1d</strain>
    </source>
</reference>
<dbReference type="OrthoDB" id="386611at2157"/>
<dbReference type="EMBL" id="VIAQ01000020">
    <property type="protein sequence ID" value="TQD23563.1"/>
    <property type="molecule type" value="Genomic_DNA"/>
</dbReference>
<dbReference type="RefSeq" id="WP_154810879.1">
    <property type="nucleotide sequence ID" value="NZ_VIAQ01000020.1"/>
</dbReference>
<sequence>MKSVTEAQWEVLEYFIIKESNQIEDYLKRKEWDNNLKKTPFKTYPAKIEEEIKKITGNEVSRVTAQKACQSFLEMHILEVLDKETGKHLKGRDVEPYVLKSDLRSIRKIVALIFDRTFNQSNKKYQFSYLDAMKLLNNYYFTYNINESLVKEVLAEKNIAIKRSFQILDWDLKSAQRLLEIYKVNDEGVTISEIDKNAATNIMLQVVDESEKKNKDAENSMIRRLAGYCNDFLEFVSEHKSTELSNYETRAMRLFEDFRSGGLLVPNEFQYHNEWPLSWGILTIPLCSNETTIIERITKVKKANYQDFYYVYHAEGIIKLSLIVDLVIAKYDATIWSLQEIETFLELDHGSGLSLHFENECDQFKTKWKKIVEDNDNEFDSNLSGKLLDDIKILNDGLKADLNKLTETYDADNSDLWSKIRKIESDLQFMPKDAKKHSTIEDITNDYIKNNYKTILDEHETKFEYEKVILPILALIHASPMALNEFLNGNWESSEMEFDPSFGVEQLNKSTLLSKLIQIASINLLMYPKTLTKGIIESAGMEHFNLPNNSHSQSEYYSKMDVNEYWKIYDQMHKDWYNNLTYSEIKSYEPTFLKLKLKQLYEIQYKLSFSTDSSSNADAPIYSKIDIRNHPDFDLHFLKVGDIRDSVGIIEKLRSEERSFVYIMNKFSTRMQNKLKFIDTSTQPSLSFIKEITQELNNVLLQPDFYSKDIFGYILDDKEDIKSEFEKRISNKYPSKEVMKLINIDMRYHINTFSSNKYIFLKLMKDEFHPWVLEDDVEQFEELLQRCAMYDEKQIKSQN</sequence>
<accession>A0A7Z8KMJ0</accession>
<evidence type="ECO:0000313" key="2">
    <source>
        <dbReference type="Proteomes" id="UP000319335"/>
    </source>
</evidence>
<dbReference type="Proteomes" id="UP000319335">
    <property type="component" value="Unassembled WGS sequence"/>
</dbReference>
<proteinExistence type="predicted"/>
<organism evidence="1 2">
    <name type="scientific">Methanolobus vulcani</name>
    <dbReference type="NCBI Taxonomy" id="38026"/>
    <lineage>
        <taxon>Archaea</taxon>
        <taxon>Methanobacteriati</taxon>
        <taxon>Methanobacteriota</taxon>
        <taxon>Stenosarchaea group</taxon>
        <taxon>Methanomicrobia</taxon>
        <taxon>Methanosarcinales</taxon>
        <taxon>Methanosarcinaceae</taxon>
        <taxon>Methanolobus</taxon>
    </lineage>
</organism>
<name>A0A7Z8KMJ0_9EURY</name>